<feature type="domain" description="Glycosyltransferase 2-like" evidence="1">
    <location>
        <begin position="24"/>
        <end position="145"/>
    </location>
</feature>
<dbReference type="SUPFAM" id="SSF53448">
    <property type="entry name" value="Nucleotide-diphospho-sugar transferases"/>
    <property type="match status" value="1"/>
</dbReference>
<evidence type="ECO:0000259" key="1">
    <source>
        <dbReference type="Pfam" id="PF00535"/>
    </source>
</evidence>
<dbReference type="Pfam" id="PF00535">
    <property type="entry name" value="Glycos_transf_2"/>
    <property type="match status" value="1"/>
</dbReference>
<reference evidence="2" key="1">
    <citation type="journal article" date="2020" name="Nature">
        <title>Giant virus diversity and host interactions through global metagenomics.</title>
        <authorList>
            <person name="Schulz F."/>
            <person name="Roux S."/>
            <person name="Paez-Espino D."/>
            <person name="Jungbluth S."/>
            <person name="Walsh D.A."/>
            <person name="Denef V.J."/>
            <person name="McMahon K.D."/>
            <person name="Konstantinidis K.T."/>
            <person name="Eloe-Fadrosh E.A."/>
            <person name="Kyrpides N.C."/>
            <person name="Woyke T."/>
        </authorList>
    </citation>
    <scope>NUCLEOTIDE SEQUENCE</scope>
    <source>
        <strain evidence="2">GVMAG-M-3300023110-24</strain>
    </source>
</reference>
<proteinExistence type="predicted"/>
<dbReference type="PANTHER" id="PTHR22916:SF3">
    <property type="entry name" value="UDP-GLCNAC:BETAGAL BETA-1,3-N-ACETYLGLUCOSAMINYLTRANSFERASE-LIKE PROTEIN 1"/>
    <property type="match status" value="1"/>
</dbReference>
<dbReference type="GO" id="GO:0016758">
    <property type="term" value="F:hexosyltransferase activity"/>
    <property type="evidence" value="ECO:0007669"/>
    <property type="project" value="UniProtKB-ARBA"/>
</dbReference>
<sequence>MPKKKKKKNKSNYNQEKRENQCISILTPTYNRSRFLPLIKYNIKSQSYDHSKIEWFIYDDGPEPFFTSETLENTKKELSPIKIKYHYDKNKKSIGYKRNYLVKNASHKILAMMDDDDIYFSTYLTKYHSLMKEKKVGLVGSPEMLFIYPKLNYHISFIKCIAERQIHEATMLFTKNYYKSMPGFDDGSRGEGAKMIDFNEKNVYMASISDCMMCISHNSNTIPKDKFKKQKLDIKLLDQNYIKIIEDIMGDQVNRNPSLEDFLVKEDLNETNNSSTSSSNLDNDISDILEDI</sequence>
<dbReference type="PANTHER" id="PTHR22916">
    <property type="entry name" value="GLYCOSYLTRANSFERASE"/>
    <property type="match status" value="1"/>
</dbReference>
<dbReference type="InterPro" id="IPR029044">
    <property type="entry name" value="Nucleotide-diphossugar_trans"/>
</dbReference>
<dbReference type="EMBL" id="MN739509">
    <property type="protein sequence ID" value="QHT09251.1"/>
    <property type="molecule type" value="Genomic_DNA"/>
</dbReference>
<name>A0A6C0CY53_9ZZZZ</name>
<dbReference type="CDD" id="cd00761">
    <property type="entry name" value="Glyco_tranf_GTA_type"/>
    <property type="match status" value="1"/>
</dbReference>
<protein>
    <recommendedName>
        <fullName evidence="1">Glycosyltransferase 2-like domain-containing protein</fullName>
    </recommendedName>
</protein>
<dbReference type="AlphaFoldDB" id="A0A6C0CY53"/>
<organism evidence="2">
    <name type="scientific">viral metagenome</name>
    <dbReference type="NCBI Taxonomy" id="1070528"/>
    <lineage>
        <taxon>unclassified sequences</taxon>
        <taxon>metagenomes</taxon>
        <taxon>organismal metagenomes</taxon>
    </lineage>
</organism>
<dbReference type="Gene3D" id="3.90.550.10">
    <property type="entry name" value="Spore Coat Polysaccharide Biosynthesis Protein SpsA, Chain A"/>
    <property type="match status" value="1"/>
</dbReference>
<accession>A0A6C0CY53</accession>
<dbReference type="InterPro" id="IPR001173">
    <property type="entry name" value="Glyco_trans_2-like"/>
</dbReference>
<evidence type="ECO:0000313" key="2">
    <source>
        <dbReference type="EMBL" id="QHT09251.1"/>
    </source>
</evidence>